<name>A0A9J5WMY7_SOLCO</name>
<proteinExistence type="predicted"/>
<reference evidence="1 2" key="1">
    <citation type="submission" date="2020-09" db="EMBL/GenBank/DDBJ databases">
        <title>De no assembly of potato wild relative species, Solanum commersonii.</title>
        <authorList>
            <person name="Cho K."/>
        </authorList>
    </citation>
    <scope>NUCLEOTIDE SEQUENCE [LARGE SCALE GENOMIC DNA]</scope>
    <source>
        <strain evidence="1">LZ3.2</strain>
        <tissue evidence="1">Leaf</tissue>
    </source>
</reference>
<evidence type="ECO:0000313" key="1">
    <source>
        <dbReference type="EMBL" id="KAG5576551.1"/>
    </source>
</evidence>
<evidence type="ECO:0000313" key="2">
    <source>
        <dbReference type="Proteomes" id="UP000824120"/>
    </source>
</evidence>
<dbReference type="AlphaFoldDB" id="A0A9J5WMY7"/>
<keyword evidence="2" id="KW-1185">Reference proteome</keyword>
<sequence length="105" mass="11994">MEPIGLDGKIDPFSRSNEPRSDYRAIWSRRVNHPIVKVKRLTKRVKTPFCQFSCAIVHESFGDPAFRRNFCKNLLWTSIKTLAMDLVGLYGKTSSFSMAIDPRSG</sequence>
<comment type="caution">
    <text evidence="1">The sequence shown here is derived from an EMBL/GenBank/DDBJ whole genome shotgun (WGS) entry which is preliminary data.</text>
</comment>
<gene>
    <name evidence="1" type="ORF">H5410_056685</name>
</gene>
<accession>A0A9J5WMY7</accession>
<dbReference type="Proteomes" id="UP000824120">
    <property type="component" value="Chromosome 11"/>
</dbReference>
<dbReference type="EMBL" id="JACXVP010000011">
    <property type="protein sequence ID" value="KAG5576551.1"/>
    <property type="molecule type" value="Genomic_DNA"/>
</dbReference>
<protein>
    <submittedName>
        <fullName evidence="1">Uncharacterized protein</fullName>
    </submittedName>
</protein>
<organism evidence="1 2">
    <name type="scientific">Solanum commersonii</name>
    <name type="common">Commerson's wild potato</name>
    <name type="synonym">Commerson's nightshade</name>
    <dbReference type="NCBI Taxonomy" id="4109"/>
    <lineage>
        <taxon>Eukaryota</taxon>
        <taxon>Viridiplantae</taxon>
        <taxon>Streptophyta</taxon>
        <taxon>Embryophyta</taxon>
        <taxon>Tracheophyta</taxon>
        <taxon>Spermatophyta</taxon>
        <taxon>Magnoliopsida</taxon>
        <taxon>eudicotyledons</taxon>
        <taxon>Gunneridae</taxon>
        <taxon>Pentapetalae</taxon>
        <taxon>asterids</taxon>
        <taxon>lamiids</taxon>
        <taxon>Solanales</taxon>
        <taxon>Solanaceae</taxon>
        <taxon>Solanoideae</taxon>
        <taxon>Solaneae</taxon>
        <taxon>Solanum</taxon>
    </lineage>
</organism>